<dbReference type="Proteomes" id="UP000295334">
    <property type="component" value="Unassembled WGS sequence"/>
</dbReference>
<name>A0A4R1B6B4_9BACT</name>
<dbReference type="OrthoDB" id="9809727at2"/>
<organism evidence="2 3">
    <name type="scientific">Flaviaesturariibacter flavus</name>
    <dbReference type="NCBI Taxonomy" id="2502780"/>
    <lineage>
        <taxon>Bacteria</taxon>
        <taxon>Pseudomonadati</taxon>
        <taxon>Bacteroidota</taxon>
        <taxon>Chitinophagia</taxon>
        <taxon>Chitinophagales</taxon>
        <taxon>Chitinophagaceae</taxon>
        <taxon>Flaviaestuariibacter</taxon>
    </lineage>
</organism>
<sequence>MRRFLLLLGLSGLSLLAKSQVFLQPQLPASGLVMKNQLWNFIISNAGTQEREAQVEVLVSDARDNRRLFSGTSSRIVIRRGALNFRSGDLLPITYAVFDPNAGITTDQSGYLPAGAYTVCYSVLAKGINGMETLSENCENVAVEALNGPVLQLPEDNAGLEQENPLFSWIPPGPPNIFPSLSFDFKLVRVEATQSGADAISRNFPVFELSDVKTSQLQYPQSAPKLDSASVYAWQVIAKNGGKSIVASEVWTFHFSLKGTTPSGAERGVYSRRLSREEPLSAEPTGSPLRFVYPNEQNQRVIHLSFVDVSKSSSGSVFKDVYVKPGDNFLSVDILDLLQEGHTYLLSISDADNRKWFLKFTYRIK</sequence>
<feature type="chain" id="PRO_5021029663" description="T9SS type A sorting domain-containing protein" evidence="1">
    <location>
        <begin position="20"/>
        <end position="365"/>
    </location>
</feature>
<accession>A0A4R1B6B4</accession>
<dbReference type="EMBL" id="SJZI01000052">
    <property type="protein sequence ID" value="TCJ12187.1"/>
    <property type="molecule type" value="Genomic_DNA"/>
</dbReference>
<comment type="caution">
    <text evidence="2">The sequence shown here is derived from an EMBL/GenBank/DDBJ whole genome shotgun (WGS) entry which is preliminary data.</text>
</comment>
<evidence type="ECO:0008006" key="4">
    <source>
        <dbReference type="Google" id="ProtNLM"/>
    </source>
</evidence>
<dbReference type="AlphaFoldDB" id="A0A4R1B6B4"/>
<keyword evidence="3" id="KW-1185">Reference proteome</keyword>
<evidence type="ECO:0000256" key="1">
    <source>
        <dbReference type="SAM" id="SignalP"/>
    </source>
</evidence>
<feature type="signal peptide" evidence="1">
    <location>
        <begin position="1"/>
        <end position="19"/>
    </location>
</feature>
<gene>
    <name evidence="2" type="ORF">EPD60_16720</name>
</gene>
<protein>
    <recommendedName>
        <fullName evidence="4">T9SS type A sorting domain-containing protein</fullName>
    </recommendedName>
</protein>
<evidence type="ECO:0000313" key="2">
    <source>
        <dbReference type="EMBL" id="TCJ12187.1"/>
    </source>
</evidence>
<keyword evidence="1" id="KW-0732">Signal</keyword>
<reference evidence="2 3" key="1">
    <citation type="submission" date="2019-03" db="EMBL/GenBank/DDBJ databases">
        <authorList>
            <person name="Kim M.K.M."/>
        </authorList>
    </citation>
    <scope>NUCLEOTIDE SEQUENCE [LARGE SCALE GENOMIC DNA]</scope>
    <source>
        <strain evidence="2 3">17J68-12</strain>
    </source>
</reference>
<evidence type="ECO:0000313" key="3">
    <source>
        <dbReference type="Proteomes" id="UP000295334"/>
    </source>
</evidence>
<proteinExistence type="predicted"/>
<dbReference type="RefSeq" id="WP_131450661.1">
    <property type="nucleotide sequence ID" value="NZ_SJZI01000052.1"/>
</dbReference>